<evidence type="ECO:0000313" key="3">
    <source>
        <dbReference type="Proteomes" id="UP000308760"/>
    </source>
</evidence>
<feature type="region of interest" description="Disordered" evidence="1">
    <location>
        <begin position="1"/>
        <end position="92"/>
    </location>
</feature>
<dbReference type="RefSeq" id="WP_136534743.1">
    <property type="nucleotide sequence ID" value="NZ_STGY01000044.1"/>
</dbReference>
<sequence>MTGDGIEYQVTEGPAIDAQLRQRHREGASSRELGEYATSLGLTPPLQDEQGAVPSVVFEFPPGDTEGVLVWDVPEPGEDQADDDDWGDGDSP</sequence>
<comment type="caution">
    <text evidence="2">The sequence shown here is derived from an EMBL/GenBank/DDBJ whole genome shotgun (WGS) entry which is preliminary data.</text>
</comment>
<dbReference type="OrthoDB" id="9941058at2"/>
<dbReference type="Proteomes" id="UP000308760">
    <property type="component" value="Unassembled WGS sequence"/>
</dbReference>
<reference evidence="2 3" key="2">
    <citation type="submission" date="2019-05" db="EMBL/GenBank/DDBJ databases">
        <title>Glycomyces buryatensis sp. nov.</title>
        <authorList>
            <person name="Nikitina E."/>
        </authorList>
    </citation>
    <scope>NUCLEOTIDE SEQUENCE [LARGE SCALE GENOMIC DNA]</scope>
    <source>
        <strain evidence="2 3">18</strain>
    </source>
</reference>
<dbReference type="AlphaFoldDB" id="A0A4S8QAF8"/>
<dbReference type="EMBL" id="STGY01000044">
    <property type="protein sequence ID" value="THV41473.1"/>
    <property type="molecule type" value="Genomic_DNA"/>
</dbReference>
<feature type="compositionally biased region" description="Basic and acidic residues" evidence="1">
    <location>
        <begin position="25"/>
        <end position="34"/>
    </location>
</feature>
<proteinExistence type="predicted"/>
<accession>A0A4S8QAF8</accession>
<evidence type="ECO:0000313" key="2">
    <source>
        <dbReference type="EMBL" id="THV41473.1"/>
    </source>
</evidence>
<organism evidence="2 3">
    <name type="scientific">Glycomyces buryatensis</name>
    <dbReference type="NCBI Taxonomy" id="2570927"/>
    <lineage>
        <taxon>Bacteria</taxon>
        <taxon>Bacillati</taxon>
        <taxon>Actinomycetota</taxon>
        <taxon>Actinomycetes</taxon>
        <taxon>Glycomycetales</taxon>
        <taxon>Glycomycetaceae</taxon>
        <taxon>Glycomyces</taxon>
    </lineage>
</organism>
<gene>
    <name evidence="2" type="ORF">FAB82_11800</name>
</gene>
<keyword evidence="3" id="KW-1185">Reference proteome</keyword>
<feature type="compositionally biased region" description="Acidic residues" evidence="1">
    <location>
        <begin position="75"/>
        <end position="92"/>
    </location>
</feature>
<name>A0A4S8QAF8_9ACTN</name>
<protein>
    <submittedName>
        <fullName evidence="2">Uncharacterized protein</fullName>
    </submittedName>
</protein>
<reference evidence="3" key="1">
    <citation type="submission" date="2019-04" db="EMBL/GenBank/DDBJ databases">
        <title>Nocardioides xinjiangensis sp. nov.</title>
        <authorList>
            <person name="Liu S."/>
        </authorList>
    </citation>
    <scope>NUCLEOTIDE SEQUENCE [LARGE SCALE GENOMIC DNA]</scope>
    <source>
        <strain evidence="3">18</strain>
    </source>
</reference>
<evidence type="ECO:0000256" key="1">
    <source>
        <dbReference type="SAM" id="MobiDB-lite"/>
    </source>
</evidence>